<name>A0ACC0J8J5_CHOFU</name>
<sequence length="779" mass="88097">MDKAFEIQRQVRDNVSTLKTYLTDLQNWEVEMKRKEAALNGQDLPPVRSKAKKEKPVEKKKTVEKRLKSSDYKAWDSFDADKACEEIDMEDVGPTSLDGKKSQQAKMEKLREEAHHEKERGNAFVKQEKWDEAIACYNRAIELVKDDAIYYANRGLCYLKKDSLHQAETDCTEALRLDPTYVKALQRRATARERLGSLRAASHDLSEVLKYEPHNGPARKQLEVIKNRMGTKGSKSKSSPSSTPTSENKPFPRSTGQAKIVELKDEPALPVPELSEEEKWKNGVGECITVIKPVKKPPHLRSKRALKTVPILEIPLGKTEPEKPPTRLKIIEIEDDLSKGDTNNNDSNKSAKPNIMDSSGDMKSTDAKDVVVTSPESEKLVKDVIGSEKDVSLENMVPPVNSVQFMAEWKVPMTLAALPLWIASEIRWDKYAPALGSPEASTNRDDRAFIKNFMSADQGPKIIDPVKIPSIFDNALESDVLSDLLSMLAADTSKFADKTITAYLKGLTRVKRFSALAMFLSTNDKQTTHYFIERYQHEHELPVLWHSTLDFFYPDDTSCYRKDGDYLMSIEKKAVLPDSIFIIETTCQRNLGAREACTIEAIARSHPDKFVYVLFTRPLTEKECFRGPLGEANKFLNVHFYRANISTYALHTPLEEIFNGSLTSHGKRHHRRMAEYLKFLTLYHYGGLVVDLDMLVTAATEHLGSNWLVREDDGRIGSAVVSLSRDRVGRKVTPLVLSAALLRLSMCLSRVCMWSCCYAMRSTISTHTDLFTDLGLHDK</sequence>
<keyword evidence="2" id="KW-1185">Reference proteome</keyword>
<dbReference type="Proteomes" id="UP001064048">
    <property type="component" value="Chromosome 14"/>
</dbReference>
<protein>
    <submittedName>
        <fullName evidence="1">Uncharacterized protein</fullName>
    </submittedName>
</protein>
<organism evidence="1 2">
    <name type="scientific">Choristoneura fumiferana</name>
    <name type="common">Spruce budworm moth</name>
    <name type="synonym">Archips fumiferana</name>
    <dbReference type="NCBI Taxonomy" id="7141"/>
    <lineage>
        <taxon>Eukaryota</taxon>
        <taxon>Metazoa</taxon>
        <taxon>Ecdysozoa</taxon>
        <taxon>Arthropoda</taxon>
        <taxon>Hexapoda</taxon>
        <taxon>Insecta</taxon>
        <taxon>Pterygota</taxon>
        <taxon>Neoptera</taxon>
        <taxon>Endopterygota</taxon>
        <taxon>Lepidoptera</taxon>
        <taxon>Glossata</taxon>
        <taxon>Ditrysia</taxon>
        <taxon>Tortricoidea</taxon>
        <taxon>Tortricidae</taxon>
        <taxon>Tortricinae</taxon>
        <taxon>Choristoneura</taxon>
    </lineage>
</organism>
<evidence type="ECO:0000313" key="1">
    <source>
        <dbReference type="EMBL" id="KAI8420440.1"/>
    </source>
</evidence>
<dbReference type="EMBL" id="CM046114">
    <property type="protein sequence ID" value="KAI8420440.1"/>
    <property type="molecule type" value="Genomic_DNA"/>
</dbReference>
<evidence type="ECO:0000313" key="2">
    <source>
        <dbReference type="Proteomes" id="UP001064048"/>
    </source>
</evidence>
<gene>
    <name evidence="1" type="ORF">MSG28_008930</name>
</gene>
<proteinExistence type="predicted"/>
<reference evidence="1 2" key="1">
    <citation type="journal article" date="2022" name="Genome Biol. Evol.">
        <title>The Spruce Budworm Genome: Reconstructing the Evolutionary History of Antifreeze Proteins.</title>
        <authorList>
            <person name="Beliveau C."/>
            <person name="Gagne P."/>
            <person name="Picq S."/>
            <person name="Vernygora O."/>
            <person name="Keeling C.I."/>
            <person name="Pinkney K."/>
            <person name="Doucet D."/>
            <person name="Wen F."/>
            <person name="Johnston J.S."/>
            <person name="Maaroufi H."/>
            <person name="Boyle B."/>
            <person name="Laroche J."/>
            <person name="Dewar K."/>
            <person name="Juretic N."/>
            <person name="Blackburn G."/>
            <person name="Nisole A."/>
            <person name="Brunet B."/>
            <person name="Brandao M."/>
            <person name="Lumley L."/>
            <person name="Duan J."/>
            <person name="Quan G."/>
            <person name="Lucarotti C.J."/>
            <person name="Roe A.D."/>
            <person name="Sperling F.A.H."/>
            <person name="Levesque R.C."/>
            <person name="Cusson M."/>
        </authorList>
    </citation>
    <scope>NUCLEOTIDE SEQUENCE [LARGE SCALE GENOMIC DNA]</scope>
    <source>
        <strain evidence="1">Glfc:IPQL:Cfum</strain>
    </source>
</reference>
<comment type="caution">
    <text evidence="1">The sequence shown here is derived from an EMBL/GenBank/DDBJ whole genome shotgun (WGS) entry which is preliminary data.</text>
</comment>
<accession>A0ACC0J8J5</accession>